<dbReference type="Pfam" id="PF04954">
    <property type="entry name" value="SIP"/>
    <property type="match status" value="1"/>
</dbReference>
<dbReference type="PROSITE" id="PS51384">
    <property type="entry name" value="FAD_FR"/>
    <property type="match status" value="1"/>
</dbReference>
<evidence type="ECO:0000256" key="1">
    <source>
        <dbReference type="ARBA" id="ARBA00035644"/>
    </source>
</evidence>
<proteinExistence type="inferred from homology"/>
<dbReference type="PANTHER" id="PTHR30157:SF0">
    <property type="entry name" value="NADPH-DEPENDENT FERRIC-CHELATE REDUCTASE"/>
    <property type="match status" value="1"/>
</dbReference>
<dbReference type="RefSeq" id="WP_100859656.1">
    <property type="nucleotide sequence ID" value="NZ_PGCP01000013.1"/>
</dbReference>
<dbReference type="InterPro" id="IPR007037">
    <property type="entry name" value="SIP_rossman_dom"/>
</dbReference>
<dbReference type="PANTHER" id="PTHR30157">
    <property type="entry name" value="FERRIC REDUCTASE, NADPH-DEPENDENT"/>
    <property type="match status" value="1"/>
</dbReference>
<dbReference type="Gene3D" id="3.40.50.80">
    <property type="entry name" value="Nucleotide-binding domain of ferredoxin-NADP reductase (FNR) module"/>
    <property type="match status" value="1"/>
</dbReference>
<feature type="domain" description="FAD-binding FR-type" evidence="2">
    <location>
        <begin position="8"/>
        <end position="133"/>
    </location>
</feature>
<dbReference type="Gene3D" id="2.40.30.10">
    <property type="entry name" value="Translation factors"/>
    <property type="match status" value="1"/>
</dbReference>
<dbReference type="InterPro" id="IPR039374">
    <property type="entry name" value="SIP_fam"/>
</dbReference>
<gene>
    <name evidence="3" type="ORF">CUC44_09145</name>
</gene>
<dbReference type="CDD" id="cd06193">
    <property type="entry name" value="siderophore_interacting"/>
    <property type="match status" value="1"/>
</dbReference>
<keyword evidence="4" id="KW-1185">Reference proteome</keyword>
<dbReference type="Proteomes" id="UP000232060">
    <property type="component" value="Unassembled WGS sequence"/>
</dbReference>
<dbReference type="InterPro" id="IPR017938">
    <property type="entry name" value="Riboflavin_synthase-like_b-brl"/>
</dbReference>
<evidence type="ECO:0000313" key="4">
    <source>
        <dbReference type="Proteomes" id="UP000232060"/>
    </source>
</evidence>
<sequence length="268" mass="29813">MSQPAPVNRPRLLTVKHVHDVGPHLRRLCLTSPELADYPFSCGGAHVKIMLPQAGQQQIVLPTPGPKGPRWEDPSQKPIIRTFSIRAFRREALELDIDFALHGDIGPASRFALHAQPGDQLAISGPGGPDPMLQVAEHYYMVGDLTSLPAISAMAEAMPVEALGHIALLVPHQEDVQDLSLPSGVSLRWFVGSPEQTEPLVNYFTALPMVAEQSYFWFGGEEGLVVPLRRHVRRTLDVDRQRVYAVPYWRSGKDEDAYHQDRHVVMDS</sequence>
<name>A0A2M8H9Z6_9GAMM</name>
<reference evidence="3 4" key="1">
    <citation type="submission" date="2017-11" db="EMBL/GenBank/DDBJ databases">
        <title>Draft genome sequence of environmental isolate Aeromonas lusitania sp. nov. MDC 2473.</title>
        <authorList>
            <person name="Colston S.M."/>
            <person name="Navarro A."/>
            <person name="Martinez-Murcia A.J."/>
            <person name="Graf J."/>
        </authorList>
    </citation>
    <scope>NUCLEOTIDE SEQUENCE [LARGE SCALE GENOMIC DNA]</scope>
    <source>
        <strain evidence="3 4">MDC 2473</strain>
    </source>
</reference>
<dbReference type="AlphaFoldDB" id="A0A2M8H9Z6"/>
<dbReference type="SUPFAM" id="SSF63380">
    <property type="entry name" value="Riboflavin synthase domain-like"/>
    <property type="match status" value="1"/>
</dbReference>
<comment type="similarity">
    <text evidence="1">Belongs to the SIP oxidoreductase family.</text>
</comment>
<dbReference type="GO" id="GO:0016491">
    <property type="term" value="F:oxidoreductase activity"/>
    <property type="evidence" value="ECO:0007669"/>
    <property type="project" value="InterPro"/>
</dbReference>
<evidence type="ECO:0000259" key="2">
    <source>
        <dbReference type="PROSITE" id="PS51384"/>
    </source>
</evidence>
<comment type="caution">
    <text evidence="3">The sequence shown here is derived from an EMBL/GenBank/DDBJ whole genome shotgun (WGS) entry which is preliminary data.</text>
</comment>
<dbReference type="EMBL" id="PGCP01000013">
    <property type="protein sequence ID" value="PJC93394.1"/>
    <property type="molecule type" value="Genomic_DNA"/>
</dbReference>
<dbReference type="Pfam" id="PF08021">
    <property type="entry name" value="FAD_binding_9"/>
    <property type="match status" value="1"/>
</dbReference>
<dbReference type="InterPro" id="IPR017927">
    <property type="entry name" value="FAD-bd_FR_type"/>
</dbReference>
<organism evidence="3 4">
    <name type="scientific">Aeromonas lusitana</name>
    <dbReference type="NCBI Taxonomy" id="931529"/>
    <lineage>
        <taxon>Bacteria</taxon>
        <taxon>Pseudomonadati</taxon>
        <taxon>Pseudomonadota</taxon>
        <taxon>Gammaproteobacteria</taxon>
        <taxon>Aeromonadales</taxon>
        <taxon>Aeromonadaceae</taxon>
        <taxon>Aeromonas</taxon>
    </lineage>
</organism>
<evidence type="ECO:0000313" key="3">
    <source>
        <dbReference type="EMBL" id="PJC93394.1"/>
    </source>
</evidence>
<accession>A0A2M8H9Z6</accession>
<dbReference type="InterPro" id="IPR039261">
    <property type="entry name" value="FNR_nucleotide-bd"/>
</dbReference>
<dbReference type="OrthoDB" id="9814826at2"/>
<dbReference type="InterPro" id="IPR013113">
    <property type="entry name" value="SIP_FAD-bd"/>
</dbReference>
<protein>
    <submittedName>
        <fullName evidence="3">Siderophore-interacting protein</fullName>
    </submittedName>
</protein>